<evidence type="ECO:0000256" key="1">
    <source>
        <dbReference type="SAM" id="MobiDB-lite"/>
    </source>
</evidence>
<feature type="compositionally biased region" description="Low complexity" evidence="1">
    <location>
        <begin position="443"/>
        <end position="452"/>
    </location>
</feature>
<feature type="compositionally biased region" description="Basic residues" evidence="1">
    <location>
        <begin position="86"/>
        <end position="95"/>
    </location>
</feature>
<feature type="region of interest" description="Disordered" evidence="1">
    <location>
        <begin position="443"/>
        <end position="464"/>
    </location>
</feature>
<keyword evidence="2" id="KW-0732">Signal</keyword>
<evidence type="ECO:0000313" key="3">
    <source>
        <dbReference type="EMBL" id="CAE0670220.1"/>
    </source>
</evidence>
<dbReference type="EMBL" id="HBIV01030619">
    <property type="protein sequence ID" value="CAE0670220.1"/>
    <property type="molecule type" value="Transcribed_RNA"/>
</dbReference>
<organism evidence="3">
    <name type="scientific">Lotharella globosa</name>
    <dbReference type="NCBI Taxonomy" id="91324"/>
    <lineage>
        <taxon>Eukaryota</taxon>
        <taxon>Sar</taxon>
        <taxon>Rhizaria</taxon>
        <taxon>Cercozoa</taxon>
        <taxon>Chlorarachniophyceae</taxon>
        <taxon>Lotharella</taxon>
    </lineage>
</organism>
<feature type="region of interest" description="Disordered" evidence="1">
    <location>
        <begin position="59"/>
        <end position="114"/>
    </location>
</feature>
<protein>
    <submittedName>
        <fullName evidence="3">Uncharacterized protein</fullName>
    </submittedName>
</protein>
<gene>
    <name evidence="3" type="ORF">LGLO00237_LOCUS21857</name>
</gene>
<feature type="region of interest" description="Disordered" evidence="1">
    <location>
        <begin position="312"/>
        <end position="342"/>
    </location>
</feature>
<sequence length="464" mass="51337">MAAPLGRPAAGRRWRSVLLLKCMVVSITLLSLQEALQPQPRGGRSDGCTGGSNCGHLLAGSGPGGDKNQGGGSGSKPKILGESKSKPKSKAKMKPAKHEPKPAAKPAKLKPGQLGPYAQADLEERKYMEAARRRLKYIEVRVNWAKLVLPVDVVNEADGRRCNFTVPFDNGWNEIMKKASAFLVPELPRSCVLLSTVWVDPRRSKELPFKSDYDLESAAMMGFGQSKTHVRMKKPILIRVKKIHKMGLSRRGVYRAPKTDRSVAASLEHAIVKNAKRINRSRQWSEKYLGGPVRLNGTERAAKYKETKARQKEKSMVMRKERSLKEKEKKEKMKKDTEMAREKEQQRLKEMTISLPPEAKTYPGIVWSPFLKEFEAVFINSGSRHRLGTFKTREIAWSAICLHGSKLGIPKSEIAKAAGMGHVIQHGSALNTPKSSVMHRAANARGGNRKGASYALSGAMSKDG</sequence>
<feature type="chain" id="PRO_5031009325" evidence="2">
    <location>
        <begin position="36"/>
        <end position="464"/>
    </location>
</feature>
<feature type="compositionally biased region" description="Gly residues" evidence="1">
    <location>
        <begin position="61"/>
        <end position="74"/>
    </location>
</feature>
<proteinExistence type="predicted"/>
<accession>A0A7S3Z308</accession>
<evidence type="ECO:0000256" key="2">
    <source>
        <dbReference type="SAM" id="SignalP"/>
    </source>
</evidence>
<name>A0A7S3Z308_9EUKA</name>
<feature type="signal peptide" evidence="2">
    <location>
        <begin position="1"/>
        <end position="35"/>
    </location>
</feature>
<dbReference type="AlphaFoldDB" id="A0A7S3Z308"/>
<reference evidence="3" key="1">
    <citation type="submission" date="2021-01" db="EMBL/GenBank/DDBJ databases">
        <authorList>
            <person name="Corre E."/>
            <person name="Pelletier E."/>
            <person name="Niang G."/>
            <person name="Scheremetjew M."/>
            <person name="Finn R."/>
            <person name="Kale V."/>
            <person name="Holt S."/>
            <person name="Cochrane G."/>
            <person name="Meng A."/>
            <person name="Brown T."/>
            <person name="Cohen L."/>
        </authorList>
    </citation>
    <scope>NUCLEOTIDE SEQUENCE</scope>
    <source>
        <strain evidence="3">CCCM811</strain>
    </source>
</reference>